<dbReference type="SUPFAM" id="SSF53756">
    <property type="entry name" value="UDP-Glycosyltransferase/glycogen phosphorylase"/>
    <property type="match status" value="1"/>
</dbReference>
<dbReference type="eggNOG" id="COG0438">
    <property type="taxonomic scope" value="Bacteria"/>
</dbReference>
<evidence type="ECO:0000259" key="1">
    <source>
        <dbReference type="Pfam" id="PF00534"/>
    </source>
</evidence>
<dbReference type="AlphaFoldDB" id="C2EVL1"/>
<protein>
    <submittedName>
        <fullName evidence="2">Glycosyltransferase, group 1 family protein</fullName>
        <ecNumber evidence="2">2.4.-.-</ecNumber>
    </submittedName>
</protein>
<dbReference type="EMBL" id="ACGV01000155">
    <property type="protein sequence ID" value="EEJ40086.1"/>
    <property type="molecule type" value="Genomic_DNA"/>
</dbReference>
<keyword evidence="2" id="KW-0808">Transferase</keyword>
<feature type="domain" description="Glycosyl transferase family 1" evidence="1">
    <location>
        <begin position="189"/>
        <end position="341"/>
    </location>
</feature>
<dbReference type="GO" id="GO:0016757">
    <property type="term" value="F:glycosyltransferase activity"/>
    <property type="evidence" value="ECO:0007669"/>
    <property type="project" value="UniProtKB-KW"/>
</dbReference>
<organism evidence="2 3">
    <name type="scientific">Limosilactobacillus vaginalis DSM 5837 = ATCC 49540</name>
    <dbReference type="NCBI Taxonomy" id="1423814"/>
    <lineage>
        <taxon>Bacteria</taxon>
        <taxon>Bacillati</taxon>
        <taxon>Bacillota</taxon>
        <taxon>Bacilli</taxon>
        <taxon>Lactobacillales</taxon>
        <taxon>Lactobacillaceae</taxon>
        <taxon>Limosilactobacillus</taxon>
    </lineage>
</organism>
<gene>
    <name evidence="2" type="ORF">HMPREF0549_1497</name>
</gene>
<keyword evidence="2" id="KW-0328">Glycosyltransferase</keyword>
<reference evidence="2 3" key="1">
    <citation type="submission" date="2009-01" db="EMBL/GenBank/DDBJ databases">
        <authorList>
            <person name="Qin X."/>
            <person name="Bachman B."/>
            <person name="Battles P."/>
            <person name="Bell A."/>
            <person name="Bess C."/>
            <person name="Bickham C."/>
            <person name="Chaboub L."/>
            <person name="Chen D."/>
            <person name="Coyle M."/>
            <person name="Deiros D.R."/>
            <person name="Dinh H."/>
            <person name="Forbes L."/>
            <person name="Fowler G."/>
            <person name="Francisco L."/>
            <person name="Fu Q."/>
            <person name="Gubbala S."/>
            <person name="Hale W."/>
            <person name="Han Y."/>
            <person name="Hemphill L."/>
            <person name="Highlander S.K."/>
            <person name="Hirani K."/>
            <person name="Hogues M."/>
            <person name="Jackson L."/>
            <person name="Jakkamsetti A."/>
            <person name="Javaid M."/>
            <person name="Jiang H."/>
            <person name="Korchina V."/>
            <person name="Kovar C."/>
            <person name="Lara F."/>
            <person name="Lee S."/>
            <person name="Mata R."/>
            <person name="Mathew T."/>
            <person name="Moen C."/>
            <person name="Morales K."/>
            <person name="Munidasa M."/>
            <person name="Nazareth L."/>
            <person name="Ngo R."/>
            <person name="Nguyen L."/>
            <person name="Okwuonu G."/>
            <person name="Ongeri F."/>
            <person name="Patil S."/>
            <person name="Petrosino J."/>
            <person name="Pham C."/>
            <person name="Pham P."/>
            <person name="Pu L.-L."/>
            <person name="Puazo M."/>
            <person name="Raj R."/>
            <person name="Reid J."/>
            <person name="Rouhana J."/>
            <person name="Saada N."/>
            <person name="Shang Y."/>
            <person name="Simmons D."/>
            <person name="Thornton R."/>
            <person name="Warren J."/>
            <person name="Weissenberger G."/>
            <person name="Zhang J."/>
            <person name="Zhang L."/>
            <person name="Zhou C."/>
            <person name="Zhu D."/>
            <person name="Muzny D."/>
            <person name="Worley K."/>
            <person name="Gibbs R."/>
        </authorList>
    </citation>
    <scope>NUCLEOTIDE SEQUENCE [LARGE SCALE GENOMIC DNA]</scope>
    <source>
        <strain evidence="2 3">ATCC 49540</strain>
    </source>
</reference>
<dbReference type="PANTHER" id="PTHR45947">
    <property type="entry name" value="SULFOQUINOVOSYL TRANSFERASE SQD2"/>
    <property type="match status" value="1"/>
</dbReference>
<dbReference type="STRING" id="1423814.HMPREF0549_1497"/>
<dbReference type="HOGENOM" id="CLU_009583_33_1_9"/>
<dbReference type="RefSeq" id="WP_003716764.1">
    <property type="nucleotide sequence ID" value="NZ_AZGL01000019.1"/>
</dbReference>
<dbReference type="EC" id="2.4.-.-" evidence="2"/>
<comment type="caution">
    <text evidence="2">The sequence shown here is derived from an EMBL/GenBank/DDBJ whole genome shotgun (WGS) entry which is preliminary data.</text>
</comment>
<dbReference type="InterPro" id="IPR050194">
    <property type="entry name" value="Glycosyltransferase_grp1"/>
</dbReference>
<evidence type="ECO:0000313" key="2">
    <source>
        <dbReference type="EMBL" id="EEJ40086.1"/>
    </source>
</evidence>
<dbReference type="PANTHER" id="PTHR45947:SF3">
    <property type="entry name" value="SULFOQUINOVOSYL TRANSFERASE SQD2"/>
    <property type="match status" value="1"/>
</dbReference>
<dbReference type="InterPro" id="IPR001296">
    <property type="entry name" value="Glyco_trans_1"/>
</dbReference>
<dbReference type="Pfam" id="PF00534">
    <property type="entry name" value="Glycos_transf_1"/>
    <property type="match status" value="1"/>
</dbReference>
<sequence>MKKILVVGDFISGSGLTQVIFNVFGYLNNNYQIEAVAYGIDPTDFTDKKCKKLGWKLHRVIPVTKNPIKHWRWWKSFFKTHEYDIIYFNYSASWNYLPVIYAKKYCPAKIICHSHNAYYSHTFSNALMMTLLNMVNNHGKKIFDRNADVKIATSIEAGKWMFGKTSSDVHIIDNGLDLSKYQYDSNQRSIIRSRLRISSDEKLIGFVGVLQDRKNPLFALDVFAKYHEINPNSKFVILGKGPLKIQINEQIKLLGLGKYVTQIDFVPDVNNWYSAMDALLFTSKYEGFGLVALEAQISNLPVLASATNIDEIFATNNIYKLSGLNAEKWADKLESIFQSSKGARKSSLDPNLKRFGIEKQAEKIFKLVGLYE</sequence>
<proteinExistence type="predicted"/>
<accession>C2EVL1</accession>
<evidence type="ECO:0000313" key="3">
    <source>
        <dbReference type="Proteomes" id="UP000004483"/>
    </source>
</evidence>
<dbReference type="Proteomes" id="UP000004483">
    <property type="component" value="Unassembled WGS sequence"/>
</dbReference>
<dbReference type="PATRIC" id="fig|1423814.6.peg.483"/>
<name>C2EVL1_9LACO</name>
<dbReference type="Gene3D" id="3.40.50.2000">
    <property type="entry name" value="Glycogen Phosphorylase B"/>
    <property type="match status" value="2"/>
</dbReference>
<dbReference type="OrthoDB" id="9804196at2"/>